<gene>
    <name evidence="11" type="ORF">NP165_09995</name>
</gene>
<evidence type="ECO:0000256" key="1">
    <source>
        <dbReference type="ARBA" id="ARBA00004429"/>
    </source>
</evidence>
<feature type="transmembrane region" description="Helical" evidence="9">
    <location>
        <begin position="67"/>
        <end position="89"/>
    </location>
</feature>
<evidence type="ECO:0000256" key="3">
    <source>
        <dbReference type="ARBA" id="ARBA00022448"/>
    </source>
</evidence>
<accession>A0ABY5LGG4</accession>
<evidence type="ECO:0000256" key="6">
    <source>
        <dbReference type="ARBA" id="ARBA00022692"/>
    </source>
</evidence>
<feature type="domain" description="ABC transmembrane type-2" evidence="10">
    <location>
        <begin position="33"/>
        <end position="254"/>
    </location>
</feature>
<dbReference type="PANTHER" id="PTHR30413">
    <property type="entry name" value="INNER MEMBRANE TRANSPORT PERMEASE"/>
    <property type="match status" value="1"/>
</dbReference>
<evidence type="ECO:0000313" key="12">
    <source>
        <dbReference type="Proteomes" id="UP001058602"/>
    </source>
</evidence>
<dbReference type="InterPro" id="IPR047817">
    <property type="entry name" value="ABC2_TM_bact-type"/>
</dbReference>
<feature type="transmembrane region" description="Helical" evidence="9">
    <location>
        <begin position="180"/>
        <end position="198"/>
    </location>
</feature>
<dbReference type="PANTHER" id="PTHR30413:SF8">
    <property type="entry name" value="TRANSPORT PERMEASE PROTEIN"/>
    <property type="match status" value="1"/>
</dbReference>
<evidence type="ECO:0000256" key="2">
    <source>
        <dbReference type="ARBA" id="ARBA00007783"/>
    </source>
</evidence>
<dbReference type="InterPro" id="IPR013525">
    <property type="entry name" value="ABC2_TM"/>
</dbReference>
<feature type="transmembrane region" description="Helical" evidence="9">
    <location>
        <begin position="146"/>
        <end position="168"/>
    </location>
</feature>
<keyword evidence="5" id="KW-0997">Cell inner membrane</keyword>
<keyword evidence="7 9" id="KW-1133">Transmembrane helix</keyword>
<evidence type="ECO:0000256" key="8">
    <source>
        <dbReference type="ARBA" id="ARBA00023136"/>
    </source>
</evidence>
<reference evidence="11" key="1">
    <citation type="submission" date="2022-07" db="EMBL/GenBank/DDBJ databases">
        <title>Complete genome of Vibrio japonicus strain JCM 31412T and phylogenomic assessment of the Nereis clade of the genus Vibrio.</title>
        <authorList>
            <person name="Shlafstein M.D."/>
            <person name="Emsley S.A."/>
            <person name="Ushijima B."/>
            <person name="Videau P."/>
            <person name="Saw J.H."/>
        </authorList>
    </citation>
    <scope>NUCLEOTIDE SEQUENCE</scope>
    <source>
        <strain evidence="11">JCM 31412</strain>
    </source>
</reference>
<evidence type="ECO:0000259" key="10">
    <source>
        <dbReference type="PROSITE" id="PS51012"/>
    </source>
</evidence>
<keyword evidence="6 9" id="KW-0812">Transmembrane</keyword>
<dbReference type="InterPro" id="IPR000412">
    <property type="entry name" value="ABC_2_transport"/>
</dbReference>
<comment type="similarity">
    <text evidence="2 9">Belongs to the ABC-2 integral membrane protein family.</text>
</comment>
<evidence type="ECO:0000256" key="9">
    <source>
        <dbReference type="RuleBase" id="RU361157"/>
    </source>
</evidence>
<dbReference type="PROSITE" id="PS51012">
    <property type="entry name" value="ABC_TM2"/>
    <property type="match status" value="1"/>
</dbReference>
<proteinExistence type="inferred from homology"/>
<keyword evidence="3 9" id="KW-0813">Transport</keyword>
<feature type="transmembrane region" description="Helical" evidence="9">
    <location>
        <begin position="109"/>
        <end position="134"/>
    </location>
</feature>
<comment type="subcellular location">
    <subcellularLocation>
        <location evidence="1 9">Cell inner membrane</location>
        <topology evidence="1 9">Multi-pass membrane protein</topology>
    </subcellularLocation>
</comment>
<keyword evidence="12" id="KW-1185">Reference proteome</keyword>
<keyword evidence="4 9" id="KW-1003">Cell membrane</keyword>
<evidence type="ECO:0000256" key="4">
    <source>
        <dbReference type="ARBA" id="ARBA00022475"/>
    </source>
</evidence>
<evidence type="ECO:0000313" key="11">
    <source>
        <dbReference type="EMBL" id="UUM30036.1"/>
    </source>
</evidence>
<dbReference type="Pfam" id="PF01061">
    <property type="entry name" value="ABC2_membrane"/>
    <property type="match status" value="1"/>
</dbReference>
<dbReference type="RefSeq" id="WP_257083826.1">
    <property type="nucleotide sequence ID" value="NZ_CP102096.1"/>
</dbReference>
<dbReference type="PIRSF" id="PIRSF006648">
    <property type="entry name" value="DrrB"/>
    <property type="match status" value="1"/>
</dbReference>
<organism evidence="11 12">
    <name type="scientific">Vibrio japonicus</name>
    <dbReference type="NCBI Taxonomy" id="1824638"/>
    <lineage>
        <taxon>Bacteria</taxon>
        <taxon>Pseudomonadati</taxon>
        <taxon>Pseudomonadota</taxon>
        <taxon>Gammaproteobacteria</taxon>
        <taxon>Vibrionales</taxon>
        <taxon>Vibrionaceae</taxon>
        <taxon>Vibrio</taxon>
    </lineage>
</organism>
<name>A0ABY5LGG4_9VIBR</name>
<feature type="transmembrane region" description="Helical" evidence="9">
    <location>
        <begin position="234"/>
        <end position="255"/>
    </location>
</feature>
<feature type="transmembrane region" description="Helical" evidence="9">
    <location>
        <begin position="33"/>
        <end position="52"/>
    </location>
</feature>
<protein>
    <recommendedName>
        <fullName evidence="9">Transport permease protein</fullName>
    </recommendedName>
</protein>
<sequence length="261" mass="29527">MAKVEKRSTLKVWGDVIFAIFLREIKSKSNDKFGVAWSVISPVAFIFMLSYIRGRMDGGETHGIPTFYFMVIGMVLVQFLLGCVGTVSASIKKNKPLYAFRQVQPISSIIAIAGFEFLIKLFVVAVIAVLAYFLQIEGQIHDPLKVMIILLQVWLISSSVGVIFSLASCYVPEIDKLRELAMRPLFFISGIFFSLQDIPREFWPYLTWNPLLHAVELARYAAYPQYGTEGVSDFFLTMSTLVSMFFALACYHVGWKQAISR</sequence>
<dbReference type="EMBL" id="CP102096">
    <property type="protein sequence ID" value="UUM30036.1"/>
    <property type="molecule type" value="Genomic_DNA"/>
</dbReference>
<keyword evidence="8 9" id="KW-0472">Membrane</keyword>
<dbReference type="Proteomes" id="UP001058602">
    <property type="component" value="Chromosome 1"/>
</dbReference>
<evidence type="ECO:0000256" key="5">
    <source>
        <dbReference type="ARBA" id="ARBA00022519"/>
    </source>
</evidence>
<evidence type="ECO:0000256" key="7">
    <source>
        <dbReference type="ARBA" id="ARBA00022989"/>
    </source>
</evidence>